<organism evidence="4 5">
    <name type="scientific">Microtetraspora fusca</name>
    <dbReference type="NCBI Taxonomy" id="1997"/>
    <lineage>
        <taxon>Bacteria</taxon>
        <taxon>Bacillati</taxon>
        <taxon>Actinomycetota</taxon>
        <taxon>Actinomycetes</taxon>
        <taxon>Streptosporangiales</taxon>
        <taxon>Streptosporangiaceae</taxon>
        <taxon>Microtetraspora</taxon>
    </lineage>
</organism>
<dbReference type="Proteomes" id="UP001602119">
    <property type="component" value="Unassembled WGS sequence"/>
</dbReference>
<dbReference type="Pfam" id="PF13556">
    <property type="entry name" value="HTH_30"/>
    <property type="match status" value="1"/>
</dbReference>
<sequence length="493" mass="50680">MVNPPTERPVSALLGAPGLDGVRHLAGPLDARPVIGVRLVEDLRALAGQPAGSVVVLSAAASARATGYRLDVALRDCVAAGAAALVLTCAGEPLAATAGALADRGALAVLSAAPSPGGDLAGLVVAVERAVAGSAADALARVEAATSAVLRAGGDPERIAAAASRALGVAVRTGPPGSGPGRDGAFSAGLSDVADGARDGAADGHLERAVRVVLEVAALAAARGEPDDIPVRSRSQLLAELLIAPEEQALRLAARARALGMAVDSWHIALRVEPAELAGTERYAVLDAAGPLAMRLLRSAGGPDWNLARADDALIVIRTQPADPGRQGLRAAVADAERLLGHLRARLPEAGLRCGVSGAHRGPLGLRTSAREARSALLRDPAARSPVTAHDVAGLDRMLIEWYSSEAARQAVRELLAPLTALGPTRAEPLLRTLQCYLDHQGSPARVAEELHLHRNAVSQRIRKIEELLGADLDDPQQRLALQLACRAARIRA</sequence>
<dbReference type="InterPro" id="IPR051448">
    <property type="entry name" value="CdaR-like_regulators"/>
</dbReference>
<accession>A0ABW6VD78</accession>
<gene>
    <name evidence="4" type="ORF">ACFY05_24715</name>
</gene>
<name>A0ABW6VD78_MICFU</name>
<dbReference type="PANTHER" id="PTHR33744:SF1">
    <property type="entry name" value="DNA-BINDING TRANSCRIPTIONAL ACTIVATOR ADER"/>
    <property type="match status" value="1"/>
</dbReference>
<dbReference type="Pfam" id="PF17853">
    <property type="entry name" value="GGDEF_2"/>
    <property type="match status" value="1"/>
</dbReference>
<protein>
    <submittedName>
        <fullName evidence="4">PucR family transcriptional regulator</fullName>
    </submittedName>
</protein>
<keyword evidence="5" id="KW-1185">Reference proteome</keyword>
<proteinExistence type="inferred from homology"/>
<dbReference type="PANTHER" id="PTHR33744">
    <property type="entry name" value="CARBOHYDRATE DIACID REGULATOR"/>
    <property type="match status" value="1"/>
</dbReference>
<feature type="domain" description="CdaR GGDEF-like" evidence="3">
    <location>
        <begin position="251"/>
        <end position="377"/>
    </location>
</feature>
<dbReference type="InterPro" id="IPR042070">
    <property type="entry name" value="PucR_C-HTH_sf"/>
</dbReference>
<evidence type="ECO:0000313" key="4">
    <source>
        <dbReference type="EMBL" id="MFF4776062.1"/>
    </source>
</evidence>
<dbReference type="EMBL" id="JBIAXI010000015">
    <property type="protein sequence ID" value="MFF4776062.1"/>
    <property type="molecule type" value="Genomic_DNA"/>
</dbReference>
<feature type="domain" description="PucR C-terminal helix-turn-helix" evidence="2">
    <location>
        <begin position="430"/>
        <end position="488"/>
    </location>
</feature>
<reference evidence="4 5" key="1">
    <citation type="submission" date="2024-10" db="EMBL/GenBank/DDBJ databases">
        <title>The Natural Products Discovery Center: Release of the First 8490 Sequenced Strains for Exploring Actinobacteria Biosynthetic Diversity.</title>
        <authorList>
            <person name="Kalkreuter E."/>
            <person name="Kautsar S.A."/>
            <person name="Yang D."/>
            <person name="Bader C.D."/>
            <person name="Teijaro C.N."/>
            <person name="Fluegel L."/>
            <person name="Davis C.M."/>
            <person name="Simpson J.R."/>
            <person name="Lauterbach L."/>
            <person name="Steele A.D."/>
            <person name="Gui C."/>
            <person name="Meng S."/>
            <person name="Li G."/>
            <person name="Viehrig K."/>
            <person name="Ye F."/>
            <person name="Su P."/>
            <person name="Kiefer A.F."/>
            <person name="Nichols A."/>
            <person name="Cepeda A.J."/>
            <person name="Yan W."/>
            <person name="Fan B."/>
            <person name="Jiang Y."/>
            <person name="Adhikari A."/>
            <person name="Zheng C.-J."/>
            <person name="Schuster L."/>
            <person name="Cowan T.M."/>
            <person name="Smanski M.J."/>
            <person name="Chevrette M.G."/>
            <person name="De Carvalho L.P.S."/>
            <person name="Shen B."/>
        </authorList>
    </citation>
    <scope>NUCLEOTIDE SEQUENCE [LARGE SCALE GENOMIC DNA]</scope>
    <source>
        <strain evidence="4 5">NPDC001281</strain>
    </source>
</reference>
<evidence type="ECO:0000313" key="5">
    <source>
        <dbReference type="Proteomes" id="UP001602119"/>
    </source>
</evidence>
<dbReference type="InterPro" id="IPR025736">
    <property type="entry name" value="PucR_C-HTH_dom"/>
</dbReference>
<evidence type="ECO:0000259" key="3">
    <source>
        <dbReference type="Pfam" id="PF17853"/>
    </source>
</evidence>
<comment type="caution">
    <text evidence="4">The sequence shown here is derived from an EMBL/GenBank/DDBJ whole genome shotgun (WGS) entry which is preliminary data.</text>
</comment>
<evidence type="ECO:0000259" key="2">
    <source>
        <dbReference type="Pfam" id="PF13556"/>
    </source>
</evidence>
<comment type="similarity">
    <text evidence="1">Belongs to the CdaR family.</text>
</comment>
<dbReference type="RefSeq" id="WP_387344367.1">
    <property type="nucleotide sequence ID" value="NZ_JBIAXI010000015.1"/>
</dbReference>
<dbReference type="Gene3D" id="1.10.10.2840">
    <property type="entry name" value="PucR C-terminal helix-turn-helix domain"/>
    <property type="match status" value="1"/>
</dbReference>
<evidence type="ECO:0000256" key="1">
    <source>
        <dbReference type="ARBA" id="ARBA00006754"/>
    </source>
</evidence>
<dbReference type="InterPro" id="IPR041522">
    <property type="entry name" value="CdaR_GGDEF"/>
</dbReference>